<keyword evidence="3" id="KW-0813">Transport</keyword>
<keyword evidence="9" id="KW-1185">Reference proteome</keyword>
<protein>
    <submittedName>
        <fullName evidence="8">RND family efflux transporter, MFP subunit</fullName>
    </submittedName>
</protein>
<gene>
    <name evidence="8" type="ORF">SAMN05421813_13112</name>
</gene>
<feature type="domain" description="Multidrug resistance protein MdtA-like C-terminal permuted SH3" evidence="7">
    <location>
        <begin position="277"/>
        <end position="334"/>
    </location>
</feature>
<dbReference type="SUPFAM" id="SSF111369">
    <property type="entry name" value="HlyD-like secretion proteins"/>
    <property type="match status" value="1"/>
</dbReference>
<organism evidence="8 9">
    <name type="scientific">Daejeonella rubra</name>
    <dbReference type="NCBI Taxonomy" id="990371"/>
    <lineage>
        <taxon>Bacteria</taxon>
        <taxon>Pseudomonadati</taxon>
        <taxon>Bacteroidota</taxon>
        <taxon>Sphingobacteriia</taxon>
        <taxon>Sphingobacteriales</taxon>
        <taxon>Sphingobacteriaceae</taxon>
        <taxon>Daejeonella</taxon>
    </lineage>
</organism>
<comment type="subcellular location">
    <subcellularLocation>
        <location evidence="1">Cell envelope</location>
    </subcellularLocation>
</comment>
<dbReference type="EMBL" id="FNHH01000031">
    <property type="protein sequence ID" value="SDM97070.1"/>
    <property type="molecule type" value="Genomic_DNA"/>
</dbReference>
<name>A0A1G9XJZ2_9SPHI</name>
<dbReference type="Proteomes" id="UP000199226">
    <property type="component" value="Unassembled WGS sequence"/>
</dbReference>
<evidence type="ECO:0000256" key="2">
    <source>
        <dbReference type="ARBA" id="ARBA00009477"/>
    </source>
</evidence>
<dbReference type="STRING" id="990371.SAMN05421813_13112"/>
<dbReference type="PROSITE" id="PS51257">
    <property type="entry name" value="PROKAR_LIPOPROTEIN"/>
    <property type="match status" value="1"/>
</dbReference>
<dbReference type="Gene3D" id="2.40.420.20">
    <property type="match status" value="1"/>
</dbReference>
<dbReference type="Pfam" id="PF25967">
    <property type="entry name" value="RND-MFP_C"/>
    <property type="match status" value="1"/>
</dbReference>
<evidence type="ECO:0000259" key="5">
    <source>
        <dbReference type="Pfam" id="PF25917"/>
    </source>
</evidence>
<dbReference type="Gene3D" id="2.40.30.170">
    <property type="match status" value="1"/>
</dbReference>
<comment type="similarity">
    <text evidence="2">Belongs to the membrane fusion protein (MFP) (TC 8.A.1) family.</text>
</comment>
<evidence type="ECO:0000313" key="9">
    <source>
        <dbReference type="Proteomes" id="UP000199226"/>
    </source>
</evidence>
<evidence type="ECO:0000256" key="3">
    <source>
        <dbReference type="ARBA" id="ARBA00022448"/>
    </source>
</evidence>
<sequence length="346" mass="37758">MITYMKINKLHLFILLPIILAGCSPENNAQQENNNSLTVKTEKIIHYNGSYNVGYSGVVVPKQSTSLSFGIMGIVSKIAVEEGQQVNKGQLLAQLNPSNMENTYQMAFQKLQQAQDAYDRLKPMKENGTLPEIKWVEVETGLSQAKSATAIAKRGLDDTKLYAVADGVIGKKSIMVGENILPGVKAFELLDISKIYVKIPVPEDEISAFKKGDQATITVGAITKTIAGTVREIGVSADILSYSYPVKIEVQNSDFTIKPGMVCTVSFATQNNAAGFLISNKALQQDLQGNQFVYVIENNTAQKREVKTIALIDKKILVSGNLKEGDEIIIAGQDKLRQSSLINIAQ</sequence>
<proteinExistence type="inferred from homology"/>
<dbReference type="InterPro" id="IPR006143">
    <property type="entry name" value="RND_pump_MFP"/>
</dbReference>
<dbReference type="Pfam" id="PF25954">
    <property type="entry name" value="Beta-barrel_RND_2"/>
    <property type="match status" value="1"/>
</dbReference>
<accession>A0A1G9XJZ2</accession>
<keyword evidence="4" id="KW-0732">Signal</keyword>
<feature type="signal peptide" evidence="4">
    <location>
        <begin position="1"/>
        <end position="29"/>
    </location>
</feature>
<evidence type="ECO:0000259" key="6">
    <source>
        <dbReference type="Pfam" id="PF25954"/>
    </source>
</evidence>
<dbReference type="InterPro" id="IPR058792">
    <property type="entry name" value="Beta-barrel_RND_2"/>
</dbReference>
<dbReference type="PANTHER" id="PTHR30469">
    <property type="entry name" value="MULTIDRUG RESISTANCE PROTEIN MDTA"/>
    <property type="match status" value="1"/>
</dbReference>
<evidence type="ECO:0000259" key="7">
    <source>
        <dbReference type="Pfam" id="PF25967"/>
    </source>
</evidence>
<evidence type="ECO:0000256" key="1">
    <source>
        <dbReference type="ARBA" id="ARBA00004196"/>
    </source>
</evidence>
<feature type="domain" description="CusB-like beta-barrel" evidence="6">
    <location>
        <begin position="195"/>
        <end position="270"/>
    </location>
</feature>
<dbReference type="AlphaFoldDB" id="A0A1G9XJZ2"/>
<reference evidence="9" key="1">
    <citation type="submission" date="2016-10" db="EMBL/GenBank/DDBJ databases">
        <authorList>
            <person name="Varghese N."/>
            <person name="Submissions S."/>
        </authorList>
    </citation>
    <scope>NUCLEOTIDE SEQUENCE [LARGE SCALE GENOMIC DNA]</scope>
    <source>
        <strain evidence="9">DSM 24536</strain>
    </source>
</reference>
<dbReference type="InterPro" id="IPR058625">
    <property type="entry name" value="MdtA-like_BSH"/>
</dbReference>
<dbReference type="InterPro" id="IPR058627">
    <property type="entry name" value="MdtA-like_C"/>
</dbReference>
<dbReference type="GO" id="GO:1990281">
    <property type="term" value="C:efflux pump complex"/>
    <property type="evidence" value="ECO:0007669"/>
    <property type="project" value="TreeGrafter"/>
</dbReference>
<dbReference type="NCBIfam" id="TIGR01730">
    <property type="entry name" value="RND_mfp"/>
    <property type="match status" value="1"/>
</dbReference>
<feature type="domain" description="Multidrug resistance protein MdtA-like barrel-sandwich hybrid" evidence="5">
    <location>
        <begin position="72"/>
        <end position="186"/>
    </location>
</feature>
<dbReference type="Gene3D" id="2.40.50.100">
    <property type="match status" value="1"/>
</dbReference>
<evidence type="ECO:0000256" key="4">
    <source>
        <dbReference type="SAM" id="SignalP"/>
    </source>
</evidence>
<dbReference type="Pfam" id="PF25917">
    <property type="entry name" value="BSH_RND"/>
    <property type="match status" value="1"/>
</dbReference>
<evidence type="ECO:0000313" key="8">
    <source>
        <dbReference type="EMBL" id="SDM97070.1"/>
    </source>
</evidence>
<feature type="chain" id="PRO_5011552474" evidence="4">
    <location>
        <begin position="30"/>
        <end position="346"/>
    </location>
</feature>
<dbReference type="GO" id="GO:0015562">
    <property type="term" value="F:efflux transmembrane transporter activity"/>
    <property type="evidence" value="ECO:0007669"/>
    <property type="project" value="TreeGrafter"/>
</dbReference>